<feature type="domain" description="HTH araC/xylS-type" evidence="4">
    <location>
        <begin position="197"/>
        <end position="302"/>
    </location>
</feature>
<dbReference type="AlphaFoldDB" id="A0A2D1U463"/>
<dbReference type="InterPro" id="IPR009057">
    <property type="entry name" value="Homeodomain-like_sf"/>
</dbReference>
<gene>
    <name evidence="5" type="ORF">CPT03_07890</name>
</gene>
<dbReference type="GO" id="GO:0003700">
    <property type="term" value="F:DNA-binding transcription factor activity"/>
    <property type="evidence" value="ECO:0007669"/>
    <property type="project" value="InterPro"/>
</dbReference>
<dbReference type="PANTHER" id="PTHR43280:SF32">
    <property type="entry name" value="TRANSCRIPTIONAL REGULATORY PROTEIN"/>
    <property type="match status" value="1"/>
</dbReference>
<dbReference type="PRINTS" id="PR00032">
    <property type="entry name" value="HTHARAC"/>
</dbReference>
<evidence type="ECO:0000313" key="5">
    <source>
        <dbReference type="EMBL" id="ATP56399.1"/>
    </source>
</evidence>
<dbReference type="GO" id="GO:0043565">
    <property type="term" value="F:sequence-specific DNA binding"/>
    <property type="evidence" value="ECO:0007669"/>
    <property type="project" value="InterPro"/>
</dbReference>
<dbReference type="SMART" id="SM00342">
    <property type="entry name" value="HTH_ARAC"/>
    <property type="match status" value="1"/>
</dbReference>
<dbReference type="SUPFAM" id="SSF46689">
    <property type="entry name" value="Homeodomain-like"/>
    <property type="match status" value="1"/>
</dbReference>
<evidence type="ECO:0000256" key="1">
    <source>
        <dbReference type="ARBA" id="ARBA00023015"/>
    </source>
</evidence>
<dbReference type="Pfam" id="PF12833">
    <property type="entry name" value="HTH_18"/>
    <property type="match status" value="1"/>
</dbReference>
<dbReference type="OrthoDB" id="9816214at2"/>
<organism evidence="5 6">
    <name type="scientific">Pedobacter ginsengisoli</name>
    <dbReference type="NCBI Taxonomy" id="363852"/>
    <lineage>
        <taxon>Bacteria</taxon>
        <taxon>Pseudomonadati</taxon>
        <taxon>Bacteroidota</taxon>
        <taxon>Sphingobacteriia</taxon>
        <taxon>Sphingobacteriales</taxon>
        <taxon>Sphingobacteriaceae</taxon>
        <taxon>Pedobacter</taxon>
    </lineage>
</organism>
<dbReference type="Proteomes" id="UP000223749">
    <property type="component" value="Chromosome"/>
</dbReference>
<reference evidence="5 6" key="1">
    <citation type="submission" date="2017-10" db="EMBL/GenBank/DDBJ databases">
        <title>Whole genome of Pedobacter ginsengisoli T01R-27 isolated from tomato rhizosphere.</title>
        <authorList>
            <person name="Weon H.-Y."/>
            <person name="Lee S.A."/>
            <person name="Sang M.K."/>
            <person name="Song J."/>
        </authorList>
    </citation>
    <scope>NUCLEOTIDE SEQUENCE [LARGE SCALE GENOMIC DNA]</scope>
    <source>
        <strain evidence="5 6">T01R-27</strain>
    </source>
</reference>
<dbReference type="PROSITE" id="PS01124">
    <property type="entry name" value="HTH_ARAC_FAMILY_2"/>
    <property type="match status" value="1"/>
</dbReference>
<keyword evidence="2" id="KW-0238">DNA-binding</keyword>
<keyword evidence="3" id="KW-0804">Transcription</keyword>
<dbReference type="Gene3D" id="1.10.10.60">
    <property type="entry name" value="Homeodomain-like"/>
    <property type="match status" value="2"/>
</dbReference>
<sequence length="304" mass="35351">MQANIHLNSIYDFHQFSGLPKPEHPLVSLIDYSLVKYPPEYTEIRWMQNFYSIGLKRNVAKKFNYGQLSYDFDEGVLALVAPQQVIQIEIDPNADAEPSGWLLLVHPDFLWKTTLAARMKKSEYFGYAVNEALFLSEKEEQMMVAVFKSIQQECQQNIDKFSHNIIITQIELLLNYTERFYERQFLIRRISNDKILTRLETLLSDFFNDEQLLNKGIPTVQEIANELHLTPNYLSTLLKVLTGKSTQDHIHQTLIDKAKEKLSTTTLSISEIAYELGFEHPSSFTKLFKQKTNQTPLSFRQGFN</sequence>
<evidence type="ECO:0000256" key="3">
    <source>
        <dbReference type="ARBA" id="ARBA00023163"/>
    </source>
</evidence>
<dbReference type="PANTHER" id="PTHR43280">
    <property type="entry name" value="ARAC-FAMILY TRANSCRIPTIONAL REGULATOR"/>
    <property type="match status" value="1"/>
</dbReference>
<dbReference type="EMBL" id="CP024091">
    <property type="protein sequence ID" value="ATP56399.1"/>
    <property type="molecule type" value="Genomic_DNA"/>
</dbReference>
<name>A0A2D1U463_9SPHI</name>
<evidence type="ECO:0000313" key="6">
    <source>
        <dbReference type="Proteomes" id="UP000223749"/>
    </source>
</evidence>
<keyword evidence="6" id="KW-1185">Reference proteome</keyword>
<accession>A0A2D1U463</accession>
<keyword evidence="1" id="KW-0805">Transcription regulation</keyword>
<dbReference type="InterPro" id="IPR018060">
    <property type="entry name" value="HTH_AraC"/>
</dbReference>
<dbReference type="KEGG" id="pgs:CPT03_07890"/>
<evidence type="ECO:0000259" key="4">
    <source>
        <dbReference type="PROSITE" id="PS01124"/>
    </source>
</evidence>
<evidence type="ECO:0000256" key="2">
    <source>
        <dbReference type="ARBA" id="ARBA00023125"/>
    </source>
</evidence>
<protein>
    <submittedName>
        <fullName evidence="5">AraC family transcriptional regulator</fullName>
    </submittedName>
</protein>
<dbReference type="InterPro" id="IPR020449">
    <property type="entry name" value="Tscrpt_reg_AraC-type_HTH"/>
</dbReference>
<proteinExistence type="predicted"/>